<proteinExistence type="predicted"/>
<organism evidence="3">
    <name type="scientific">Albugo laibachii Nc14</name>
    <dbReference type="NCBI Taxonomy" id="890382"/>
    <lineage>
        <taxon>Eukaryota</taxon>
        <taxon>Sar</taxon>
        <taxon>Stramenopiles</taxon>
        <taxon>Oomycota</taxon>
        <taxon>Peronosporomycetes</taxon>
        <taxon>Albuginales</taxon>
        <taxon>Albuginaceae</taxon>
        <taxon>Albugo</taxon>
    </lineage>
</organism>
<reference evidence="3" key="1">
    <citation type="journal article" date="2011" name="PLoS Biol.">
        <title>Gene gain and loss during evolution of obligate parasitism in the white rust pathogen of Arabidopsis thaliana.</title>
        <authorList>
            <person name="Kemen E."/>
            <person name="Gardiner A."/>
            <person name="Schultz-Larsen T."/>
            <person name="Kemen A.C."/>
            <person name="Balmuth A.L."/>
            <person name="Robert-Seilaniantz A."/>
            <person name="Bailey K."/>
            <person name="Holub E."/>
            <person name="Studholme D.J."/>
            <person name="Maclean D."/>
            <person name="Jones J.D."/>
        </authorList>
    </citation>
    <scope>NUCLEOTIDE SEQUENCE</scope>
</reference>
<name>F0VZZ7_9STRA</name>
<feature type="region of interest" description="Disordered" evidence="1">
    <location>
        <begin position="162"/>
        <end position="220"/>
    </location>
</feature>
<dbReference type="Pfam" id="PF07933">
    <property type="entry name" value="DUF1681"/>
    <property type="match status" value="1"/>
</dbReference>
<evidence type="ECO:0000256" key="1">
    <source>
        <dbReference type="SAM" id="MobiDB-lite"/>
    </source>
</evidence>
<reference evidence="3" key="2">
    <citation type="submission" date="2011-02" db="EMBL/GenBank/DDBJ databases">
        <authorList>
            <person name="MacLean D."/>
        </authorList>
    </citation>
    <scope>NUCLEOTIDE SEQUENCE</scope>
</reference>
<feature type="compositionally biased region" description="Polar residues" evidence="1">
    <location>
        <begin position="180"/>
        <end position="220"/>
    </location>
</feature>
<dbReference type="SUPFAM" id="SSF50729">
    <property type="entry name" value="PH domain-like"/>
    <property type="match status" value="1"/>
</dbReference>
<feature type="domain" description="NECAP PHear" evidence="2">
    <location>
        <begin position="7"/>
        <end position="161"/>
    </location>
</feature>
<dbReference type="GO" id="GO:0030125">
    <property type="term" value="C:clathrin vesicle coat"/>
    <property type="evidence" value="ECO:0007669"/>
    <property type="project" value="TreeGrafter"/>
</dbReference>
<accession>F0VZZ7</accession>
<dbReference type="InterPro" id="IPR011993">
    <property type="entry name" value="PH-like_dom_sf"/>
</dbReference>
<dbReference type="InterPro" id="IPR012466">
    <property type="entry name" value="NECAP_PHear"/>
</dbReference>
<sequence length="220" mass="24426">MAEIGVKRILAVINQCFVFKIPPQISAAGHRADSWPKDPVWTGRLTVFSCDDDIMIELRDSTTGDLFAACPMKRNGPTAVQKVVDSSRYFVLRVVDQNSGRHAFVGIAFENRSDAFDFNVALDDHQKEIQREKNAADKERAGLNVTKDYSLKAGQKIKIKINSKKKNEQTEAETTDSNDENWMQAHSPNKNAANAESCGSQADTFASTSNVGSSDWESFF</sequence>
<dbReference type="CDD" id="cd13228">
    <property type="entry name" value="PHear_NECAP"/>
    <property type="match status" value="1"/>
</dbReference>
<dbReference type="HOGENOM" id="CLU_069884_2_0_1"/>
<dbReference type="AlphaFoldDB" id="F0VZZ7"/>
<evidence type="ECO:0000259" key="2">
    <source>
        <dbReference type="Pfam" id="PF07933"/>
    </source>
</evidence>
<dbReference type="PANTHER" id="PTHR12847:SF9">
    <property type="entry name" value="NECAP-LIKE PROTEIN CG9132"/>
    <property type="match status" value="1"/>
</dbReference>
<feature type="compositionally biased region" description="Acidic residues" evidence="1">
    <location>
        <begin position="170"/>
        <end position="179"/>
    </location>
</feature>
<evidence type="ECO:0000313" key="3">
    <source>
        <dbReference type="EMBL" id="CCA14368.1"/>
    </source>
</evidence>
<dbReference type="GO" id="GO:0006897">
    <property type="term" value="P:endocytosis"/>
    <property type="evidence" value="ECO:0007669"/>
    <property type="project" value="InterPro"/>
</dbReference>
<dbReference type="Gene3D" id="2.30.29.30">
    <property type="entry name" value="Pleckstrin-homology domain (PH domain)/Phosphotyrosine-binding domain (PTB)"/>
    <property type="match status" value="1"/>
</dbReference>
<dbReference type="PANTHER" id="PTHR12847">
    <property type="entry name" value="ATP-BINDING CASSETTE ABC TRANSPORTER-RELATED"/>
    <property type="match status" value="1"/>
</dbReference>
<gene>
    <name evidence="3" type="primary">AlNc14C3G475</name>
    <name evidence="3" type="ORF">ALNC14_005110</name>
</gene>
<dbReference type="EMBL" id="FR824048">
    <property type="protein sequence ID" value="CCA14368.1"/>
    <property type="molecule type" value="Genomic_DNA"/>
</dbReference>
<protein>
    <submittedName>
        <fullName evidence="3">Uncharacterized protein AlNc14C3G475</fullName>
    </submittedName>
</protein>